<dbReference type="InterPro" id="IPR029058">
    <property type="entry name" value="AB_hydrolase_fold"/>
</dbReference>
<keyword evidence="1 3" id="KW-0378">Hydrolase</keyword>
<feature type="domain" description="Alpha/beta hydrolase fold-3" evidence="2">
    <location>
        <begin position="67"/>
        <end position="233"/>
    </location>
</feature>
<dbReference type="AlphaFoldDB" id="A0A5N0UUB6"/>
<dbReference type="InterPro" id="IPR013094">
    <property type="entry name" value="AB_hydrolase_3"/>
</dbReference>
<evidence type="ECO:0000313" key="3">
    <source>
        <dbReference type="EMBL" id="KAA9156186.1"/>
    </source>
</evidence>
<dbReference type="Gene3D" id="3.40.50.1820">
    <property type="entry name" value="alpha/beta hydrolase"/>
    <property type="match status" value="1"/>
</dbReference>
<dbReference type="PANTHER" id="PTHR48081">
    <property type="entry name" value="AB HYDROLASE SUPERFAMILY PROTEIN C4A8.06C"/>
    <property type="match status" value="1"/>
</dbReference>
<dbReference type="Pfam" id="PF07859">
    <property type="entry name" value="Abhydrolase_3"/>
    <property type="match status" value="1"/>
</dbReference>
<sequence>MRYVILLTGECQYHRKRVPERRGAVVKDVTVEESPVGPVVRPPEDTELVVLYLHGNQDGPEPALEAAGRLALLAGATVVCPRYRGAFPAALIDAHSGYSYCQAAGPVAVVGEGIGGALATAMLVQLRDSEATSPRRAVLVSALLDLTLDSKSLQFNASPTFDLGALRSRIADYARGTPLTDSHLSPLYANLHGLPPMALLVAGTDPMLDDSLAFTTRAARSGVALDLRVWPDAASFHAQSTHVMAEFLAARHAGAEAGAAA</sequence>
<dbReference type="Proteomes" id="UP000319769">
    <property type="component" value="Unassembled WGS sequence"/>
</dbReference>
<dbReference type="PANTHER" id="PTHR48081:SF8">
    <property type="entry name" value="ALPHA_BETA HYDROLASE FOLD-3 DOMAIN-CONTAINING PROTEIN-RELATED"/>
    <property type="match status" value="1"/>
</dbReference>
<dbReference type="GO" id="GO:0016787">
    <property type="term" value="F:hydrolase activity"/>
    <property type="evidence" value="ECO:0007669"/>
    <property type="project" value="UniProtKB-KW"/>
</dbReference>
<protein>
    <submittedName>
        <fullName evidence="3">Alpha/beta hydrolase</fullName>
    </submittedName>
</protein>
<name>A0A5N0UUB6_9PSEU</name>
<evidence type="ECO:0000259" key="2">
    <source>
        <dbReference type="Pfam" id="PF07859"/>
    </source>
</evidence>
<reference evidence="3" key="1">
    <citation type="submission" date="2019-09" db="EMBL/GenBank/DDBJ databases">
        <authorList>
            <person name="Teo W.F.A."/>
            <person name="Duangmal K."/>
        </authorList>
    </citation>
    <scope>NUCLEOTIDE SEQUENCE [LARGE SCALE GENOMIC DNA]</scope>
    <source>
        <strain evidence="3">K81G1</strain>
    </source>
</reference>
<dbReference type="EMBL" id="VMNW02000051">
    <property type="protein sequence ID" value="KAA9156186.1"/>
    <property type="molecule type" value="Genomic_DNA"/>
</dbReference>
<keyword evidence="4" id="KW-1185">Reference proteome</keyword>
<proteinExistence type="predicted"/>
<dbReference type="SUPFAM" id="SSF53474">
    <property type="entry name" value="alpha/beta-Hydrolases"/>
    <property type="match status" value="1"/>
</dbReference>
<gene>
    <name evidence="3" type="ORF">FPZ12_028060</name>
</gene>
<dbReference type="InterPro" id="IPR050300">
    <property type="entry name" value="GDXG_lipolytic_enzyme"/>
</dbReference>
<accession>A0A5N0UUB6</accession>
<comment type="caution">
    <text evidence="3">The sequence shown here is derived from an EMBL/GenBank/DDBJ whole genome shotgun (WGS) entry which is preliminary data.</text>
</comment>
<evidence type="ECO:0000256" key="1">
    <source>
        <dbReference type="ARBA" id="ARBA00022801"/>
    </source>
</evidence>
<organism evidence="3 4">
    <name type="scientific">Amycolatopsis acidicola</name>
    <dbReference type="NCBI Taxonomy" id="2596893"/>
    <lineage>
        <taxon>Bacteria</taxon>
        <taxon>Bacillati</taxon>
        <taxon>Actinomycetota</taxon>
        <taxon>Actinomycetes</taxon>
        <taxon>Pseudonocardiales</taxon>
        <taxon>Pseudonocardiaceae</taxon>
        <taxon>Amycolatopsis</taxon>
    </lineage>
</organism>
<dbReference type="OrthoDB" id="3477535at2"/>
<evidence type="ECO:0000313" key="4">
    <source>
        <dbReference type="Proteomes" id="UP000319769"/>
    </source>
</evidence>